<evidence type="ECO:0000256" key="7">
    <source>
        <dbReference type="ARBA" id="ARBA00035545"/>
    </source>
</evidence>
<comment type="subcellular location">
    <subcellularLocation>
        <location evidence="1">Mitochondrion</location>
    </subcellularLocation>
</comment>
<dbReference type="PANTHER" id="PTHR13477:SF0">
    <property type="entry name" value="LARGE RIBOSOMAL SUBUNIT PROTEIN ML49"/>
    <property type="match status" value="1"/>
</dbReference>
<dbReference type="GO" id="GO:0003735">
    <property type="term" value="F:structural constituent of ribosome"/>
    <property type="evidence" value="ECO:0007669"/>
    <property type="project" value="InterPro"/>
</dbReference>
<dbReference type="AlphaFoldDB" id="A0A8B8ILQ9"/>
<dbReference type="GO" id="GO:0005762">
    <property type="term" value="C:mitochondrial large ribosomal subunit"/>
    <property type="evidence" value="ECO:0007669"/>
    <property type="project" value="TreeGrafter"/>
</dbReference>
<accession>A0A8B8ILQ9</accession>
<name>A0A8B8ILQ9_VANTA</name>
<evidence type="ECO:0000313" key="9">
    <source>
        <dbReference type="RefSeq" id="XP_026498039.2"/>
    </source>
</evidence>
<comment type="similarity">
    <text evidence="2">Belongs to the mitochondrion-specific ribosomal protein mL49 family.</text>
</comment>
<dbReference type="Proteomes" id="UP001652626">
    <property type="component" value="Chromosome 15"/>
</dbReference>
<evidence type="ECO:0000256" key="6">
    <source>
        <dbReference type="ARBA" id="ARBA00035191"/>
    </source>
</evidence>
<dbReference type="PANTHER" id="PTHR13477">
    <property type="entry name" value="MITOCHONDRIAL 39S RIBOSOMAL PROTEIN L49"/>
    <property type="match status" value="1"/>
</dbReference>
<reference evidence="9" key="1">
    <citation type="submission" date="2025-08" db="UniProtKB">
        <authorList>
            <consortium name="RefSeq"/>
        </authorList>
    </citation>
    <scope>IDENTIFICATION</scope>
    <source>
        <tissue evidence="9">Whole body</tissue>
    </source>
</reference>
<organism evidence="8 9">
    <name type="scientific">Vanessa tameamea</name>
    <name type="common">Kamehameha butterfly</name>
    <dbReference type="NCBI Taxonomy" id="334116"/>
    <lineage>
        <taxon>Eukaryota</taxon>
        <taxon>Metazoa</taxon>
        <taxon>Ecdysozoa</taxon>
        <taxon>Arthropoda</taxon>
        <taxon>Hexapoda</taxon>
        <taxon>Insecta</taxon>
        <taxon>Pterygota</taxon>
        <taxon>Neoptera</taxon>
        <taxon>Endopterygota</taxon>
        <taxon>Lepidoptera</taxon>
        <taxon>Glossata</taxon>
        <taxon>Ditrysia</taxon>
        <taxon>Papilionoidea</taxon>
        <taxon>Nymphalidae</taxon>
        <taxon>Nymphalinae</taxon>
        <taxon>Vanessa</taxon>
    </lineage>
</organism>
<gene>
    <name evidence="9" type="primary">LOC113402118</name>
</gene>
<dbReference type="Pfam" id="PF05046">
    <property type="entry name" value="Img2"/>
    <property type="match status" value="1"/>
</dbReference>
<sequence length="193" mass="22657">MATVWRSQCAFARFFVGKTGRILNNAADLGIKLTPESISVSTTRSYSNYSHSPLVKKIKEQYDFEIEKNPPEWAYVERLLPLEIIPPVQPKETYPSGWIPPKEEAKDLPYFMPRTKNHELPIYLVITHKGQRKVSMLRKIEGDIWLMNDLIKEHLQKNFNRYIETRVHELGRFIEVKGDFVNSLREWAYSKGF</sequence>
<evidence type="ECO:0000256" key="1">
    <source>
        <dbReference type="ARBA" id="ARBA00004173"/>
    </source>
</evidence>
<evidence type="ECO:0000256" key="3">
    <source>
        <dbReference type="ARBA" id="ARBA00022980"/>
    </source>
</evidence>
<dbReference type="OMA" id="NPPEWKY"/>
<dbReference type="RefSeq" id="XP_026498039.2">
    <property type="nucleotide sequence ID" value="XM_026642254.2"/>
</dbReference>
<keyword evidence="3" id="KW-0689">Ribosomal protein</keyword>
<proteinExistence type="inferred from homology"/>
<dbReference type="GeneID" id="113402118"/>
<keyword evidence="8" id="KW-1185">Reference proteome</keyword>
<evidence type="ECO:0000256" key="2">
    <source>
        <dbReference type="ARBA" id="ARBA00005677"/>
    </source>
</evidence>
<dbReference type="InterPro" id="IPR007740">
    <property type="entry name" value="Ribosomal_mL49"/>
</dbReference>
<dbReference type="GO" id="GO:0006412">
    <property type="term" value="P:translation"/>
    <property type="evidence" value="ECO:0007669"/>
    <property type="project" value="InterPro"/>
</dbReference>
<keyword evidence="4" id="KW-0496">Mitochondrion</keyword>
<dbReference type="OrthoDB" id="19439at2759"/>
<evidence type="ECO:0000256" key="5">
    <source>
        <dbReference type="ARBA" id="ARBA00023274"/>
    </source>
</evidence>
<keyword evidence="5" id="KW-0687">Ribonucleoprotein</keyword>
<dbReference type="Gene3D" id="3.30.780.10">
    <property type="entry name" value="SUI1-like domain"/>
    <property type="match status" value="1"/>
</dbReference>
<protein>
    <recommendedName>
        <fullName evidence="6">Large ribosomal subunit protein mL49</fullName>
    </recommendedName>
    <alternativeName>
        <fullName evidence="7">39S ribosomal protein L49, mitochondrial</fullName>
    </alternativeName>
</protein>
<evidence type="ECO:0000256" key="4">
    <source>
        <dbReference type="ARBA" id="ARBA00023128"/>
    </source>
</evidence>
<evidence type="ECO:0000313" key="8">
    <source>
        <dbReference type="Proteomes" id="UP001652626"/>
    </source>
</evidence>